<feature type="domain" description="VPS8-like TPR-like repeats" evidence="3">
    <location>
        <begin position="1056"/>
        <end position="1213"/>
    </location>
</feature>
<dbReference type="PANTHER" id="PTHR12616">
    <property type="entry name" value="VACUOLAR PROTEIN SORTING VPS41"/>
    <property type="match status" value="1"/>
</dbReference>
<dbReference type="PANTHER" id="PTHR12616:SF8">
    <property type="entry name" value="VACUOLAR PROTEIN SORTING-ASSOCIATED PROTEIN 8 HOMOLOG"/>
    <property type="match status" value="1"/>
</dbReference>
<dbReference type="InterPro" id="IPR059070">
    <property type="entry name" value="TPR_VPS8_2"/>
</dbReference>
<organism evidence="5">
    <name type="scientific">Laccaria bicolor (strain S238N-H82 / ATCC MYA-4686)</name>
    <name type="common">Bicoloured deceiver</name>
    <name type="synonym">Laccaria laccata var. bicolor</name>
    <dbReference type="NCBI Taxonomy" id="486041"/>
    <lineage>
        <taxon>Eukaryota</taxon>
        <taxon>Fungi</taxon>
        <taxon>Dikarya</taxon>
        <taxon>Basidiomycota</taxon>
        <taxon>Agaricomycotina</taxon>
        <taxon>Agaricomycetes</taxon>
        <taxon>Agaricomycetidae</taxon>
        <taxon>Agaricales</taxon>
        <taxon>Agaricineae</taxon>
        <taxon>Hydnangiaceae</taxon>
        <taxon>Laccaria</taxon>
    </lineage>
</organism>
<feature type="domain" description="Vacuolar protein sorting-associated protein 8 central" evidence="2">
    <location>
        <begin position="511"/>
        <end position="724"/>
    </location>
</feature>
<protein>
    <submittedName>
        <fullName evidence="4">Vacuolar protein sorting-associated protein</fullName>
    </submittedName>
</protein>
<dbReference type="Pfam" id="PF25066">
    <property type="entry name" value="TPR_VPS8_2"/>
    <property type="match status" value="1"/>
</dbReference>
<dbReference type="OrthoDB" id="289913at2759"/>
<evidence type="ECO:0000259" key="3">
    <source>
        <dbReference type="Pfam" id="PF25066"/>
    </source>
</evidence>
<dbReference type="KEGG" id="lbc:LACBIDRAFT_246733"/>
<name>B0D0M3_LACBS</name>
<gene>
    <name evidence="4" type="ORF">LACBIDRAFT_246733</name>
</gene>
<dbReference type="GO" id="GO:0030897">
    <property type="term" value="C:HOPS complex"/>
    <property type="evidence" value="ECO:0007669"/>
    <property type="project" value="TreeGrafter"/>
</dbReference>
<dbReference type="STRING" id="486041.B0D0M3"/>
<accession>B0D0M3</accession>
<dbReference type="GO" id="GO:0034058">
    <property type="term" value="P:endosomal vesicle fusion"/>
    <property type="evidence" value="ECO:0007669"/>
    <property type="project" value="TreeGrafter"/>
</dbReference>
<dbReference type="SUPFAM" id="SSF50978">
    <property type="entry name" value="WD40 repeat-like"/>
    <property type="match status" value="1"/>
</dbReference>
<sequence>MYPKPSAKASSVLGTFSAGLPTVLAANGLLCVGTEQGKIYVYDFKQTLKAVCGTLSDDHTCIASGHITGHIHLYDLKKPNSPFRSVPPVTLSAVSSGRKEGHLEGSCIVSIGFIAGRHTAIVSADEKGLAFFHSLGKLLFVEAPDILRILGRYPDSSPSLKPLPRHLPNDGPERGPNVRANRYTILAMASLPLGTPNPTDTYDLVALLTPTKLVVVGLRPTPKTWFKFPRDPSEGTSRSGCKGVLAWFPSISRSTSRLPEASQAGKQKEGSSESSVAPMLAFTWGTSLRLVRMEVGTIVHELVRKWIMEDDILSVQWLNVNQIVVVTSTTLGVYDITLCRLIEQVDFDGMSLSPSNQSTETNASARADTIHIVSHRARDRFQVGTLLTWADRILALVQTGDFLKAIDLTRAYYSDEAPGNRNGLPDDPDLRKEVIGEKMKSLMNASTLWAFSEDRMTDETHSTPDGRGVDRTSLFEALVTICCRVCIALSDFEFLFEDLFQKYDDAGITTIYLRQLEPFVLDNEIRHVPPRITQRLIHLHEEDGQPEHVERIIWHMDPSCLDLNQAIRLCQKFHLYDALIYIYIRALQDYVAPVVELLGLVRRVQQYEKAQTKSFEEQRLALDDDTIGPITANAYKVYPYLANILLGLIYPSEEPLSALDAVKAKVDVYTFLFFGRSNVWPPGENGQLVLTSDEEGGPEPTYPYARQLLRFDSESFLHSLDIAFEDAFLNEESRNINRLIIVRILLEIIASGDLPPKDVTFVNIFIARNVPKYPQFLQVAPSVLHAILVNLAQDPDSRTREDRQLAVEYLLSVYNPHESDRFVALFVAAGFYRILRSWYRQERRWPQLLSTYFDDPQFPTSDVLKKANEVLSLSCRSNKSVVPTGLAGTISDFLPKLLRASIRGTAIILEEYLPQLHQQALDSLDLNEDGHQSQFEYLNCLLGPLGGNDEGFATHHGSEKSDNLGNLRQLFIALQCQLHPGEVIELLQYLPSEKLDWTQVFQTCEANEVLDAAVWTTNKISGPREALVQAGSYQQRLTHQIAQALLESSLRNTQHPLEILQAVGRIGTTICLEHSQGPSTTKVSSEDLWFLLLSRQIQTVQLLADSQPLKDRDSQFMTSNDLEYMLSSTRSLVQETFGALVSITSTRAVSFPRLFKRLVNSAPTSMGNHYTEFRIVLGGMLDSYRSDGDMLVMTKHLVDSDLFDVIAAHQRERDRGWSPHRGICNTCRKPLAHTENPIPALSHDPSIVAFRSGAISHRRCLPVG</sequence>
<dbReference type="GO" id="GO:0005770">
    <property type="term" value="C:late endosome"/>
    <property type="evidence" value="ECO:0007669"/>
    <property type="project" value="TreeGrafter"/>
</dbReference>
<proteinExistence type="predicted"/>
<keyword evidence="5" id="KW-1185">Reference proteome</keyword>
<dbReference type="RefSeq" id="XP_001877383.1">
    <property type="nucleotide sequence ID" value="XM_001877348.1"/>
</dbReference>
<evidence type="ECO:0000313" key="5">
    <source>
        <dbReference type="Proteomes" id="UP000001194"/>
    </source>
</evidence>
<dbReference type="InterPro" id="IPR045111">
    <property type="entry name" value="Vps41/Vps8"/>
</dbReference>
<evidence type="ECO:0000259" key="2">
    <source>
        <dbReference type="Pfam" id="PF12816"/>
    </source>
</evidence>
<keyword evidence="1" id="KW-0732">Signal</keyword>
<dbReference type="Proteomes" id="UP000001194">
    <property type="component" value="Unassembled WGS sequence"/>
</dbReference>
<dbReference type="Pfam" id="PF23410">
    <property type="entry name" value="Beta-prop_VPS8"/>
    <property type="match status" value="1"/>
</dbReference>
<dbReference type="GO" id="GO:0006623">
    <property type="term" value="P:protein targeting to vacuole"/>
    <property type="evidence" value="ECO:0007669"/>
    <property type="project" value="InterPro"/>
</dbReference>
<reference evidence="4 5" key="1">
    <citation type="journal article" date="2008" name="Nature">
        <title>The genome of Laccaria bicolor provides insights into mycorrhizal symbiosis.</title>
        <authorList>
            <person name="Martin F."/>
            <person name="Aerts A."/>
            <person name="Ahren D."/>
            <person name="Brun A."/>
            <person name="Danchin E.G.J."/>
            <person name="Duchaussoy F."/>
            <person name="Gibon J."/>
            <person name="Kohler A."/>
            <person name="Lindquist E."/>
            <person name="Pereda V."/>
            <person name="Salamov A."/>
            <person name="Shapiro H.J."/>
            <person name="Wuyts J."/>
            <person name="Blaudez D."/>
            <person name="Buee M."/>
            <person name="Brokstein P."/>
            <person name="Canbaeck B."/>
            <person name="Cohen D."/>
            <person name="Courty P.E."/>
            <person name="Coutinho P.M."/>
            <person name="Delaruelle C."/>
            <person name="Detter J.C."/>
            <person name="Deveau A."/>
            <person name="DiFazio S."/>
            <person name="Duplessis S."/>
            <person name="Fraissinet-Tachet L."/>
            <person name="Lucic E."/>
            <person name="Frey-Klett P."/>
            <person name="Fourrey C."/>
            <person name="Feussner I."/>
            <person name="Gay G."/>
            <person name="Grimwood J."/>
            <person name="Hoegger P.J."/>
            <person name="Jain P."/>
            <person name="Kilaru S."/>
            <person name="Labbe J."/>
            <person name="Lin Y.C."/>
            <person name="Legue V."/>
            <person name="Le Tacon F."/>
            <person name="Marmeisse R."/>
            <person name="Melayah D."/>
            <person name="Montanini B."/>
            <person name="Muratet M."/>
            <person name="Nehls U."/>
            <person name="Niculita-Hirzel H."/>
            <person name="Oudot-Le Secq M.P."/>
            <person name="Peter M."/>
            <person name="Quesneville H."/>
            <person name="Rajashekar B."/>
            <person name="Reich M."/>
            <person name="Rouhier N."/>
            <person name="Schmutz J."/>
            <person name="Yin T."/>
            <person name="Chalot M."/>
            <person name="Henrissat B."/>
            <person name="Kuees U."/>
            <person name="Lucas S."/>
            <person name="Van de Peer Y."/>
            <person name="Podila G.K."/>
            <person name="Polle A."/>
            <person name="Pukkila P.J."/>
            <person name="Richardson P.M."/>
            <person name="Rouze P."/>
            <person name="Sanders I.R."/>
            <person name="Stajich J.E."/>
            <person name="Tunlid A."/>
            <person name="Tuskan G."/>
            <person name="Grigoriev I.V."/>
        </authorList>
    </citation>
    <scope>NUCLEOTIDE SEQUENCE [LARGE SCALE GENOMIC DNA]</scope>
    <source>
        <strain evidence="5">S238N-H82 / ATCC MYA-4686</strain>
    </source>
</reference>
<dbReference type="EMBL" id="DS547095">
    <property type="protein sequence ID" value="EDR11486.1"/>
    <property type="molecule type" value="Genomic_DNA"/>
</dbReference>
<evidence type="ECO:0000313" key="4">
    <source>
        <dbReference type="EMBL" id="EDR11486.1"/>
    </source>
</evidence>
<dbReference type="InParanoid" id="B0D0M3"/>
<feature type="signal peptide" evidence="1">
    <location>
        <begin position="1"/>
        <end position="25"/>
    </location>
</feature>
<dbReference type="InterPro" id="IPR025941">
    <property type="entry name" value="Vps8_central_dom"/>
</dbReference>
<evidence type="ECO:0000256" key="1">
    <source>
        <dbReference type="SAM" id="SignalP"/>
    </source>
</evidence>
<dbReference type="AlphaFoldDB" id="B0D0M3"/>
<feature type="chain" id="PRO_5002747014" evidence="1">
    <location>
        <begin position="26"/>
        <end position="1264"/>
    </location>
</feature>
<dbReference type="GeneID" id="6073492"/>
<dbReference type="HOGENOM" id="CLU_000917_3_1_1"/>
<dbReference type="InterPro" id="IPR036322">
    <property type="entry name" value="WD40_repeat_dom_sf"/>
</dbReference>
<dbReference type="Pfam" id="PF12816">
    <property type="entry name" value="TPR_Vps8"/>
    <property type="match status" value="1"/>
</dbReference>